<comment type="catalytic activity">
    <reaction evidence="16 17">
        <text>di-trans,octa-cis-undecaprenyl diphosphate + H2O = di-trans,octa-cis-undecaprenyl phosphate + phosphate + H(+)</text>
        <dbReference type="Rhea" id="RHEA:28094"/>
        <dbReference type="ChEBI" id="CHEBI:15377"/>
        <dbReference type="ChEBI" id="CHEBI:15378"/>
        <dbReference type="ChEBI" id="CHEBI:43474"/>
        <dbReference type="ChEBI" id="CHEBI:58405"/>
        <dbReference type="ChEBI" id="CHEBI:60392"/>
        <dbReference type="EC" id="3.6.1.27"/>
    </reaction>
</comment>
<dbReference type="EMBL" id="QEKK01000004">
    <property type="protein sequence ID" value="PVY58529.1"/>
    <property type="molecule type" value="Genomic_DNA"/>
</dbReference>
<feature type="transmembrane region" description="Helical" evidence="17">
    <location>
        <begin position="123"/>
        <end position="140"/>
    </location>
</feature>
<evidence type="ECO:0000256" key="1">
    <source>
        <dbReference type="ARBA" id="ARBA00004651"/>
    </source>
</evidence>
<dbReference type="GO" id="GO:0046677">
    <property type="term" value="P:response to antibiotic"/>
    <property type="evidence" value="ECO:0007669"/>
    <property type="project" value="UniProtKB-UniRule"/>
</dbReference>
<evidence type="ECO:0000256" key="14">
    <source>
        <dbReference type="ARBA" id="ARBA00032707"/>
    </source>
</evidence>
<keyword evidence="5 17" id="KW-1003">Cell membrane</keyword>
<feature type="transmembrane region" description="Helical" evidence="17">
    <location>
        <begin position="20"/>
        <end position="42"/>
    </location>
</feature>
<evidence type="ECO:0000256" key="2">
    <source>
        <dbReference type="ARBA" id="ARBA00010621"/>
    </source>
</evidence>
<dbReference type="Proteomes" id="UP000245778">
    <property type="component" value="Unassembled WGS sequence"/>
</dbReference>
<feature type="transmembrane region" description="Helical" evidence="17">
    <location>
        <begin position="220"/>
        <end position="242"/>
    </location>
</feature>
<comment type="function">
    <text evidence="17">Catalyzes the dephosphorylation of undecaprenyl diphosphate (UPP). Confers resistance to bacitracin.</text>
</comment>
<comment type="caution">
    <text evidence="18">The sequence shown here is derived from an EMBL/GenBank/DDBJ whole genome shotgun (WGS) entry which is preliminary data.</text>
</comment>
<keyword evidence="6 17" id="KW-0812">Transmembrane</keyword>
<evidence type="ECO:0000256" key="9">
    <source>
        <dbReference type="ARBA" id="ARBA00022984"/>
    </source>
</evidence>
<dbReference type="HAMAP" id="MF_01006">
    <property type="entry name" value="Undec_diphosphatase"/>
    <property type="match status" value="1"/>
</dbReference>
<evidence type="ECO:0000256" key="8">
    <source>
        <dbReference type="ARBA" id="ARBA00022960"/>
    </source>
</evidence>
<comment type="subcellular location">
    <subcellularLocation>
        <location evidence="1 17">Cell membrane</location>
        <topology evidence="1 17">Multi-pass membrane protein</topology>
    </subcellularLocation>
</comment>
<evidence type="ECO:0000313" key="18">
    <source>
        <dbReference type="EMBL" id="PVY58529.1"/>
    </source>
</evidence>
<organism evidence="18 19">
    <name type="scientific">Intestinimonas butyriciproducens</name>
    <dbReference type="NCBI Taxonomy" id="1297617"/>
    <lineage>
        <taxon>Bacteria</taxon>
        <taxon>Bacillati</taxon>
        <taxon>Bacillota</taxon>
        <taxon>Clostridia</taxon>
        <taxon>Eubacteriales</taxon>
        <taxon>Intestinimonas</taxon>
    </lineage>
</organism>
<evidence type="ECO:0000256" key="17">
    <source>
        <dbReference type="HAMAP-Rule" id="MF_01006"/>
    </source>
</evidence>
<dbReference type="EC" id="3.6.1.27" evidence="3 17"/>
<keyword evidence="13 17" id="KW-0961">Cell wall biogenesis/degradation</keyword>
<dbReference type="GO" id="GO:0071555">
    <property type="term" value="P:cell wall organization"/>
    <property type="evidence" value="ECO:0007669"/>
    <property type="project" value="UniProtKB-KW"/>
</dbReference>
<dbReference type="GO" id="GO:0009252">
    <property type="term" value="P:peptidoglycan biosynthetic process"/>
    <property type="evidence" value="ECO:0007669"/>
    <property type="project" value="UniProtKB-KW"/>
</dbReference>
<evidence type="ECO:0000256" key="7">
    <source>
        <dbReference type="ARBA" id="ARBA00022801"/>
    </source>
</evidence>
<protein>
    <recommendedName>
        <fullName evidence="4 17">Undecaprenyl-diphosphatase</fullName>
        <ecNumber evidence="3 17">3.6.1.27</ecNumber>
    </recommendedName>
    <alternativeName>
        <fullName evidence="15 17">Bacitracin resistance protein</fullName>
    </alternativeName>
    <alternativeName>
        <fullName evidence="14 17">Undecaprenyl pyrophosphate phosphatase</fullName>
    </alternativeName>
</protein>
<evidence type="ECO:0000256" key="15">
    <source>
        <dbReference type="ARBA" id="ARBA00032932"/>
    </source>
</evidence>
<evidence type="ECO:0000256" key="13">
    <source>
        <dbReference type="ARBA" id="ARBA00023316"/>
    </source>
</evidence>
<accession>A0A2U1CC81</accession>
<dbReference type="InterPro" id="IPR003824">
    <property type="entry name" value="UppP"/>
</dbReference>
<dbReference type="GO" id="GO:0005886">
    <property type="term" value="C:plasma membrane"/>
    <property type="evidence" value="ECO:0007669"/>
    <property type="project" value="UniProtKB-SubCell"/>
</dbReference>
<feature type="transmembrane region" description="Helical" evidence="17">
    <location>
        <begin position="288"/>
        <end position="306"/>
    </location>
</feature>
<name>A0A2U1CC81_9FIRM</name>
<evidence type="ECO:0000256" key="12">
    <source>
        <dbReference type="ARBA" id="ARBA00023251"/>
    </source>
</evidence>
<evidence type="ECO:0000313" key="19">
    <source>
        <dbReference type="Proteomes" id="UP000245778"/>
    </source>
</evidence>
<feature type="transmembrane region" description="Helical" evidence="17">
    <location>
        <begin position="146"/>
        <end position="167"/>
    </location>
</feature>
<keyword evidence="8 17" id="KW-0133">Cell shape</keyword>
<keyword evidence="12 17" id="KW-0046">Antibiotic resistance</keyword>
<dbReference type="PANTHER" id="PTHR30622:SF2">
    <property type="entry name" value="UNDECAPRENYL-DIPHOSPHATASE"/>
    <property type="match status" value="1"/>
</dbReference>
<keyword evidence="11 17" id="KW-0472">Membrane</keyword>
<reference evidence="18 19" key="1">
    <citation type="submission" date="2018-04" db="EMBL/GenBank/DDBJ databases">
        <title>Genomic Encyclopedia of Type Strains, Phase IV (KMG-IV): sequencing the most valuable type-strain genomes for metagenomic binning, comparative biology and taxonomic classification.</title>
        <authorList>
            <person name="Goeker M."/>
        </authorList>
    </citation>
    <scope>NUCLEOTIDE SEQUENCE [LARGE SCALE GENOMIC DNA]</scope>
    <source>
        <strain evidence="18 19">DSM 26588</strain>
    </source>
</reference>
<dbReference type="GO" id="GO:0050380">
    <property type="term" value="F:undecaprenyl-diphosphatase activity"/>
    <property type="evidence" value="ECO:0007669"/>
    <property type="project" value="UniProtKB-UniRule"/>
</dbReference>
<evidence type="ECO:0000256" key="3">
    <source>
        <dbReference type="ARBA" id="ARBA00012374"/>
    </source>
</evidence>
<dbReference type="GO" id="GO:0008360">
    <property type="term" value="P:regulation of cell shape"/>
    <property type="evidence" value="ECO:0007669"/>
    <property type="project" value="UniProtKB-KW"/>
</dbReference>
<evidence type="ECO:0000256" key="5">
    <source>
        <dbReference type="ARBA" id="ARBA00022475"/>
    </source>
</evidence>
<evidence type="ECO:0000256" key="10">
    <source>
        <dbReference type="ARBA" id="ARBA00022989"/>
    </source>
</evidence>
<dbReference type="AlphaFoldDB" id="A0A2U1CC81"/>
<feature type="transmembrane region" description="Helical" evidence="17">
    <location>
        <begin position="70"/>
        <end position="89"/>
    </location>
</feature>
<evidence type="ECO:0000256" key="6">
    <source>
        <dbReference type="ARBA" id="ARBA00022692"/>
    </source>
</evidence>
<dbReference type="Pfam" id="PF02673">
    <property type="entry name" value="BacA"/>
    <property type="match status" value="1"/>
</dbReference>
<comment type="similarity">
    <text evidence="2 17">Belongs to the UppP family.</text>
</comment>
<evidence type="ECO:0000256" key="4">
    <source>
        <dbReference type="ARBA" id="ARBA00021581"/>
    </source>
</evidence>
<evidence type="ECO:0000256" key="16">
    <source>
        <dbReference type="ARBA" id="ARBA00047594"/>
    </source>
</evidence>
<dbReference type="PANTHER" id="PTHR30622">
    <property type="entry name" value="UNDECAPRENYL-DIPHOSPHATASE"/>
    <property type="match status" value="1"/>
</dbReference>
<evidence type="ECO:0000256" key="11">
    <source>
        <dbReference type="ARBA" id="ARBA00023136"/>
    </source>
</evidence>
<feature type="transmembrane region" description="Helical" evidence="17">
    <location>
        <begin position="254"/>
        <end position="276"/>
    </location>
</feature>
<gene>
    <name evidence="17" type="primary">uppP</name>
    <name evidence="18" type="ORF">C7373_104124</name>
</gene>
<proteinExistence type="inferred from homology"/>
<keyword evidence="10 17" id="KW-1133">Transmembrane helix</keyword>
<sequence length="307" mass="33321">MPRVVIYFCMPIGHVRRDFIYLGGTVVSYLFSVAMGFLQGVAEFLPISSSGHLALFQYFFGGQNPEETDLLFTVLLHFGTLVAVCVYYWQDVVDMIREFFLGIGSLFSQKGGRAAPPPPARRLVLMIVVATLPLFAVLPVKSKVEAAFTNVIFVSVALIATGFLLFFSDRVAQGRKTARTATIKDALLVGCAQAVGTLPGISRAGSTISAGMLCGFERSFAVRFSFLMSLPAVFGANLLELIDVAKEGGFQMELLPMYLVGMAVSGVVGYFAIRLVNLLADKGKFGKFAYYCWAVGLISLVASFFVK</sequence>
<keyword evidence="9 17" id="KW-0573">Peptidoglycan synthesis</keyword>
<keyword evidence="7 17" id="KW-0378">Hydrolase</keyword>
<comment type="miscellaneous">
    <text evidence="17">Bacitracin is thought to be involved in the inhibition of peptidoglycan synthesis by sequestering undecaprenyl diphosphate, thereby reducing the pool of lipid carrier available.</text>
</comment>